<dbReference type="InterPro" id="IPR036514">
    <property type="entry name" value="SGNH_hydro_sf"/>
</dbReference>
<feature type="region of interest" description="Disordered" evidence="1">
    <location>
        <begin position="1"/>
        <end position="55"/>
    </location>
</feature>
<dbReference type="InParanoid" id="T1FQT7"/>
<reference evidence="3 5" key="2">
    <citation type="journal article" date="2013" name="Nature">
        <title>Insights into bilaterian evolution from three spiralian genomes.</title>
        <authorList>
            <person name="Simakov O."/>
            <person name="Marletaz F."/>
            <person name="Cho S.J."/>
            <person name="Edsinger-Gonzales E."/>
            <person name="Havlak P."/>
            <person name="Hellsten U."/>
            <person name="Kuo D.H."/>
            <person name="Larsson T."/>
            <person name="Lv J."/>
            <person name="Arendt D."/>
            <person name="Savage R."/>
            <person name="Osoegawa K."/>
            <person name="de Jong P."/>
            <person name="Grimwood J."/>
            <person name="Chapman J.A."/>
            <person name="Shapiro H."/>
            <person name="Aerts A."/>
            <person name="Otillar R.P."/>
            <person name="Terry A.Y."/>
            <person name="Boore J.L."/>
            <person name="Grigoriev I.V."/>
            <person name="Lindberg D.R."/>
            <person name="Seaver E.C."/>
            <person name="Weisblat D.A."/>
            <person name="Putnam N.H."/>
            <person name="Rokhsar D.S."/>
        </authorList>
    </citation>
    <scope>NUCLEOTIDE SEQUENCE</scope>
</reference>
<reference evidence="4" key="3">
    <citation type="submission" date="2015-06" db="UniProtKB">
        <authorList>
            <consortium name="EnsemblMetazoa"/>
        </authorList>
    </citation>
    <scope>IDENTIFICATION</scope>
</reference>
<proteinExistence type="predicted"/>
<reference evidence="5" key="1">
    <citation type="submission" date="2012-12" db="EMBL/GenBank/DDBJ databases">
        <authorList>
            <person name="Hellsten U."/>
            <person name="Grimwood J."/>
            <person name="Chapman J.A."/>
            <person name="Shapiro H."/>
            <person name="Aerts A."/>
            <person name="Otillar R.P."/>
            <person name="Terry A.Y."/>
            <person name="Boore J.L."/>
            <person name="Simakov O."/>
            <person name="Marletaz F."/>
            <person name="Cho S.-J."/>
            <person name="Edsinger-Gonzales E."/>
            <person name="Havlak P."/>
            <person name="Kuo D.-H."/>
            <person name="Larsson T."/>
            <person name="Lv J."/>
            <person name="Arendt D."/>
            <person name="Savage R."/>
            <person name="Osoegawa K."/>
            <person name="de Jong P."/>
            <person name="Lindberg D.R."/>
            <person name="Seaver E.C."/>
            <person name="Weisblat D.A."/>
            <person name="Putnam N.H."/>
            <person name="Grigoriev I.V."/>
            <person name="Rokhsar D.S."/>
        </authorList>
    </citation>
    <scope>NUCLEOTIDE SEQUENCE</scope>
</reference>
<dbReference type="EMBL" id="KB097495">
    <property type="protein sequence ID" value="ESN96386.1"/>
    <property type="molecule type" value="Genomic_DNA"/>
</dbReference>
<dbReference type="Gene3D" id="3.40.50.1110">
    <property type="entry name" value="SGNH hydrolase"/>
    <property type="match status" value="1"/>
</dbReference>
<dbReference type="OrthoDB" id="42638at2759"/>
<feature type="transmembrane region" description="Helical" evidence="2">
    <location>
        <begin position="114"/>
        <end position="135"/>
    </location>
</feature>
<feature type="compositionally biased region" description="Polar residues" evidence="1">
    <location>
        <begin position="20"/>
        <end position="32"/>
    </location>
</feature>
<keyword evidence="2" id="KW-0812">Transmembrane</keyword>
<evidence type="ECO:0000313" key="5">
    <source>
        <dbReference type="Proteomes" id="UP000015101"/>
    </source>
</evidence>
<dbReference type="PANTHER" id="PTHR22901">
    <property type="entry name" value="SIALATE O-ACETYLESTERASE"/>
    <property type="match status" value="1"/>
</dbReference>
<evidence type="ECO:0000256" key="2">
    <source>
        <dbReference type="SAM" id="Phobius"/>
    </source>
</evidence>
<keyword evidence="2" id="KW-0472">Membrane</keyword>
<gene>
    <name evidence="4" type="primary">20211184</name>
    <name evidence="3" type="ORF">HELRODRAFT_189224</name>
</gene>
<dbReference type="HOGENOM" id="CLU_415187_0_0_1"/>
<evidence type="ECO:0008006" key="6">
    <source>
        <dbReference type="Google" id="ProtNLM"/>
    </source>
</evidence>
<organism evidence="4 5">
    <name type="scientific">Helobdella robusta</name>
    <name type="common">Californian leech</name>
    <dbReference type="NCBI Taxonomy" id="6412"/>
    <lineage>
        <taxon>Eukaryota</taxon>
        <taxon>Metazoa</taxon>
        <taxon>Spiralia</taxon>
        <taxon>Lophotrochozoa</taxon>
        <taxon>Annelida</taxon>
        <taxon>Clitellata</taxon>
        <taxon>Hirudinea</taxon>
        <taxon>Rhynchobdellida</taxon>
        <taxon>Glossiphoniidae</taxon>
        <taxon>Helobdella</taxon>
    </lineage>
</organism>
<dbReference type="KEGG" id="hro:HELRODRAFT_189224"/>
<keyword evidence="2" id="KW-1133">Transmembrane helix</keyword>
<dbReference type="GO" id="GO:0001681">
    <property type="term" value="F:sialate O-acetylesterase activity"/>
    <property type="evidence" value="ECO:0000318"/>
    <property type="project" value="GO_Central"/>
</dbReference>
<feature type="compositionally biased region" description="Low complexity" evidence="1">
    <location>
        <begin position="33"/>
        <end position="47"/>
    </location>
</feature>
<name>T1FQT7_HELRO</name>
<sequence>MGQESVFAENVKENGDSAATMESSQLIMQQKKGSGNSSAENLSSSHGNKTRDSDQKQHDIIEMSLMNGNGENQTEEDKEKIVVLDGGDNAGDGGGAENSTKVGFLKMKRCDVRYLFIALIVLIILIGIASIAFLARRFETKAYEDLKFAGHFSDHMVLQRAPHKSIVWGYVTLPSNDLTVEVKLQGHKVEEVYKAHVERFVSGATWSVTLKEHDETTPFQLSAYVVHADGSLNSDNNVDEGSYLYNVTLRDVLFGYVWICAGDQLMEESQDSEADEKVDAGSNITPDVRLFSLHPFRSDILWSNVRNVKHHWTIPSKDTISNTSATCWLFGQKLARHLKYPIGLVLATFPDSLIQDWAPPSSNKCEQGRDSGVEGESSGSKIWNAMLHPLTEFSTYGVVWFHGVQDASKDSANYSCPLIHMINTWRNHEHAKNLKPQGFVKPFAIVQIPPSQQSSNSSFSRVDIRWKQTMNHGYLPNSILPGAFLVPTIDLVGSHLDYNELSERLLSGALSHAYSSSNDNVGERGEGRSYMYDNQLPINYVFPKNVRENPLVISLKNTVTVHDTQGFEVCCSKDNSTCSSLYMKVPFAPGREWVDAPIIPSVAHIPTRDIQLNVAMNCAHKITGLRYLWREAPCRKVQNGSIKCPIHFSDSSLPLLPFIRFSFDSKHLLDPDLIRRPIMSSWSIC</sequence>
<evidence type="ECO:0000313" key="4">
    <source>
        <dbReference type="EnsemblMetazoa" id="HelroP189224"/>
    </source>
</evidence>
<dbReference type="RefSeq" id="XP_009025557.1">
    <property type="nucleotide sequence ID" value="XM_009027309.1"/>
</dbReference>
<dbReference type="eggNOG" id="ENOG502QUKD">
    <property type="taxonomic scope" value="Eukaryota"/>
</dbReference>
<dbReference type="SUPFAM" id="SSF52266">
    <property type="entry name" value="SGNH hydrolase"/>
    <property type="match status" value="1"/>
</dbReference>
<dbReference type="AlphaFoldDB" id="T1FQT7"/>
<evidence type="ECO:0000313" key="3">
    <source>
        <dbReference type="EMBL" id="ESN96386.1"/>
    </source>
</evidence>
<protein>
    <recommendedName>
        <fullName evidence="6">Sialate O-acetylesterase domain-containing protein</fullName>
    </recommendedName>
</protein>
<dbReference type="Proteomes" id="UP000015101">
    <property type="component" value="Unassembled WGS sequence"/>
</dbReference>
<keyword evidence="5" id="KW-1185">Reference proteome</keyword>
<dbReference type="GeneID" id="20211184"/>
<dbReference type="PANTHER" id="PTHR22901:SF0">
    <property type="entry name" value="SIALATE O-ACETYLESTERASE"/>
    <property type="match status" value="1"/>
</dbReference>
<dbReference type="GO" id="GO:0005975">
    <property type="term" value="P:carbohydrate metabolic process"/>
    <property type="evidence" value="ECO:0000318"/>
    <property type="project" value="GO_Central"/>
</dbReference>
<dbReference type="CTD" id="20211184"/>
<dbReference type="EMBL" id="AMQM01001385">
    <property type="status" value="NOT_ANNOTATED_CDS"/>
    <property type="molecule type" value="Genomic_DNA"/>
</dbReference>
<dbReference type="OMA" id="VWICAGD"/>
<dbReference type="EnsemblMetazoa" id="HelroT189224">
    <property type="protein sequence ID" value="HelroP189224"/>
    <property type="gene ID" value="HelroG189224"/>
</dbReference>
<accession>T1FQT7</accession>
<dbReference type="InterPro" id="IPR039329">
    <property type="entry name" value="SIAE"/>
</dbReference>
<evidence type="ECO:0000256" key="1">
    <source>
        <dbReference type="SAM" id="MobiDB-lite"/>
    </source>
</evidence>